<feature type="transmembrane region" description="Helical" evidence="1">
    <location>
        <begin position="66"/>
        <end position="86"/>
    </location>
</feature>
<reference evidence="2 3" key="1">
    <citation type="journal article" date="2017" name="Elife">
        <title>Extensive horizontal gene transfer in cheese-associated bacteria.</title>
        <authorList>
            <person name="Bonham K.S."/>
            <person name="Wolfe B.E."/>
            <person name="Dutton R.J."/>
        </authorList>
    </citation>
    <scope>NUCLEOTIDE SEQUENCE [LARGE SCALE GENOMIC DNA]</scope>
    <source>
        <strain evidence="2 3">JB182</strain>
    </source>
</reference>
<accession>A0A2N7RZE3</accession>
<keyword evidence="1" id="KW-0472">Membrane</keyword>
<name>A0A2N7RZE3_9MICC</name>
<dbReference type="Proteomes" id="UP000235739">
    <property type="component" value="Unassembled WGS sequence"/>
</dbReference>
<feature type="transmembrane region" description="Helical" evidence="1">
    <location>
        <begin position="6"/>
        <end position="26"/>
    </location>
</feature>
<evidence type="ECO:0000313" key="3">
    <source>
        <dbReference type="Proteomes" id="UP000235739"/>
    </source>
</evidence>
<organism evidence="2 3">
    <name type="scientific">Glutamicibacter arilaitensis</name>
    <dbReference type="NCBI Taxonomy" id="256701"/>
    <lineage>
        <taxon>Bacteria</taxon>
        <taxon>Bacillati</taxon>
        <taxon>Actinomycetota</taxon>
        <taxon>Actinomycetes</taxon>
        <taxon>Micrococcales</taxon>
        <taxon>Micrococcaceae</taxon>
        <taxon>Glutamicibacter</taxon>
    </lineage>
</organism>
<proteinExistence type="predicted"/>
<comment type="caution">
    <text evidence="2">The sequence shown here is derived from an EMBL/GenBank/DDBJ whole genome shotgun (WGS) entry which is preliminary data.</text>
</comment>
<dbReference type="EMBL" id="PNQX01000002">
    <property type="protein sequence ID" value="PMQ19262.1"/>
    <property type="molecule type" value="Genomic_DNA"/>
</dbReference>
<evidence type="ECO:0000256" key="1">
    <source>
        <dbReference type="SAM" id="Phobius"/>
    </source>
</evidence>
<evidence type="ECO:0000313" key="2">
    <source>
        <dbReference type="EMBL" id="PMQ19262.1"/>
    </source>
</evidence>
<feature type="transmembrane region" description="Helical" evidence="1">
    <location>
        <begin position="38"/>
        <end position="60"/>
    </location>
</feature>
<gene>
    <name evidence="2" type="ORF">CIK84_11140</name>
</gene>
<dbReference type="RefSeq" id="WP_013347916.1">
    <property type="nucleotide sequence ID" value="NZ_JBQDJG010000047.1"/>
</dbReference>
<dbReference type="AlphaFoldDB" id="A0A2N7RZE3"/>
<protein>
    <submittedName>
        <fullName evidence="2">Uncharacterized protein</fullName>
    </submittedName>
</protein>
<sequence length="98" mass="10596">MLFMSFLASIGLVASTFLLGLFFAGLHETRAESESTSTTSVAFTALVMLFVAVCAAFILVEPALINPLWLQYTLMAGAPLVVGYAMRRALARSMDRSQ</sequence>
<keyword evidence="1" id="KW-0812">Transmembrane</keyword>
<keyword evidence="1" id="KW-1133">Transmembrane helix</keyword>